<dbReference type="Proteomes" id="UP000217076">
    <property type="component" value="Unassembled WGS sequence"/>
</dbReference>
<name>A0A1G8G141_9PROT</name>
<gene>
    <name evidence="1" type="ORF">SAMN05421742_1189</name>
</gene>
<evidence type="ECO:0000313" key="2">
    <source>
        <dbReference type="Proteomes" id="UP000217076"/>
    </source>
</evidence>
<dbReference type="STRING" id="83401.SAMN05421742_1189"/>
<sequence length="206" mass="21598">MTLYMRLLSGEPQGLPQGRPSQVDLLDGTARRVGCAHWPDDTLAELAGWHPVVAEYDPRLVVATGGGTWDAESGLVTPATSPIPDLRERLCAEVDAAAEAARNRYLTPGSGQALTYQRKEAAARACLSAHSESNPPDPADWPMLACDIPSQAGSVLGAAQTIIANADAWEAVAAQIEAIRLAAKTAIRAAVTDAEALAIPAGLEWP</sequence>
<evidence type="ECO:0008006" key="3">
    <source>
        <dbReference type="Google" id="ProtNLM"/>
    </source>
</evidence>
<accession>A0A1G8G141</accession>
<evidence type="ECO:0000313" key="1">
    <source>
        <dbReference type="EMBL" id="SDH88101.1"/>
    </source>
</evidence>
<dbReference type="EMBL" id="FNCV01000018">
    <property type="protein sequence ID" value="SDH88101.1"/>
    <property type="molecule type" value="Genomic_DNA"/>
</dbReference>
<dbReference type="AlphaFoldDB" id="A0A1G8G141"/>
<protein>
    <recommendedName>
        <fullName evidence="3">DUF4376 domain-containing protein</fullName>
    </recommendedName>
</protein>
<organism evidence="1 2">
    <name type="scientific">Roseospirillum parvum</name>
    <dbReference type="NCBI Taxonomy" id="83401"/>
    <lineage>
        <taxon>Bacteria</taxon>
        <taxon>Pseudomonadati</taxon>
        <taxon>Pseudomonadota</taxon>
        <taxon>Alphaproteobacteria</taxon>
        <taxon>Rhodospirillales</taxon>
        <taxon>Rhodospirillaceae</taxon>
        <taxon>Roseospirillum</taxon>
    </lineage>
</organism>
<keyword evidence="2" id="KW-1185">Reference proteome</keyword>
<reference evidence="2" key="1">
    <citation type="submission" date="2016-10" db="EMBL/GenBank/DDBJ databases">
        <authorList>
            <person name="Varghese N."/>
            <person name="Submissions S."/>
        </authorList>
    </citation>
    <scope>NUCLEOTIDE SEQUENCE [LARGE SCALE GENOMIC DNA]</scope>
    <source>
        <strain evidence="2">930I</strain>
    </source>
</reference>
<dbReference type="RefSeq" id="WP_092621926.1">
    <property type="nucleotide sequence ID" value="NZ_FNCV01000018.1"/>
</dbReference>
<proteinExistence type="predicted"/>
<dbReference type="OrthoDB" id="7877312at2"/>